<evidence type="ECO:0000313" key="2">
    <source>
        <dbReference type="Proteomes" id="UP001151760"/>
    </source>
</evidence>
<keyword evidence="2" id="KW-1185">Reference proteome</keyword>
<gene>
    <name evidence="1" type="ORF">Tco_0727858</name>
</gene>
<reference evidence="1" key="2">
    <citation type="submission" date="2022-01" db="EMBL/GenBank/DDBJ databases">
        <authorList>
            <person name="Yamashiro T."/>
            <person name="Shiraishi A."/>
            <person name="Satake H."/>
            <person name="Nakayama K."/>
        </authorList>
    </citation>
    <scope>NUCLEOTIDE SEQUENCE</scope>
</reference>
<dbReference type="Proteomes" id="UP001151760">
    <property type="component" value="Unassembled WGS sequence"/>
</dbReference>
<protein>
    <submittedName>
        <fullName evidence="1">Uncharacterized protein</fullName>
    </submittedName>
</protein>
<proteinExistence type="predicted"/>
<name>A0ABQ4YM12_9ASTR</name>
<reference evidence="1" key="1">
    <citation type="journal article" date="2022" name="Int. J. Mol. Sci.">
        <title>Draft Genome of Tanacetum Coccineum: Genomic Comparison of Closely Related Tanacetum-Family Plants.</title>
        <authorList>
            <person name="Yamashiro T."/>
            <person name="Shiraishi A."/>
            <person name="Nakayama K."/>
            <person name="Satake H."/>
        </authorList>
    </citation>
    <scope>NUCLEOTIDE SEQUENCE</scope>
</reference>
<comment type="caution">
    <text evidence="1">The sequence shown here is derived from an EMBL/GenBank/DDBJ whole genome shotgun (WGS) entry which is preliminary data.</text>
</comment>
<accession>A0ABQ4YM12</accession>
<organism evidence="1 2">
    <name type="scientific">Tanacetum coccineum</name>
    <dbReference type="NCBI Taxonomy" id="301880"/>
    <lineage>
        <taxon>Eukaryota</taxon>
        <taxon>Viridiplantae</taxon>
        <taxon>Streptophyta</taxon>
        <taxon>Embryophyta</taxon>
        <taxon>Tracheophyta</taxon>
        <taxon>Spermatophyta</taxon>
        <taxon>Magnoliopsida</taxon>
        <taxon>eudicotyledons</taxon>
        <taxon>Gunneridae</taxon>
        <taxon>Pentapetalae</taxon>
        <taxon>asterids</taxon>
        <taxon>campanulids</taxon>
        <taxon>Asterales</taxon>
        <taxon>Asteraceae</taxon>
        <taxon>Asteroideae</taxon>
        <taxon>Anthemideae</taxon>
        <taxon>Anthemidinae</taxon>
        <taxon>Tanacetum</taxon>
    </lineage>
</organism>
<dbReference type="EMBL" id="BQNB010010489">
    <property type="protein sequence ID" value="GJS77977.1"/>
    <property type="molecule type" value="Genomic_DNA"/>
</dbReference>
<sequence length="202" mass="22401">MDALDASSVYLESNGTELKRADTKQSDQGMMHMLMMQQPIYDEEPKAEVQMTADDNVSATGQQHTEQPEFIPIEERSIARVGNIPKGHRFSIKKTTTVHVKTTTPRSCLRWQPTGRILKTVCLRWVPTGKTFASSTTKVESEPPNGSNADIPNQCESEQALNVSAGTLLSTGTSFNPTEEGLRVWLRKRKISQKTGLQGILI</sequence>
<evidence type="ECO:0000313" key="1">
    <source>
        <dbReference type="EMBL" id="GJS77977.1"/>
    </source>
</evidence>